<dbReference type="AlphaFoldDB" id="I0ZAD0"/>
<evidence type="ECO:0000313" key="3">
    <source>
        <dbReference type="Proteomes" id="UP000007264"/>
    </source>
</evidence>
<dbReference type="eggNOG" id="ENOG502S8ND">
    <property type="taxonomic scope" value="Eukaryota"/>
</dbReference>
<protein>
    <recommendedName>
        <fullName evidence="1">Methyltransferase FkbM domain-containing protein</fullName>
    </recommendedName>
</protein>
<comment type="caution">
    <text evidence="2">The sequence shown here is derived from an EMBL/GenBank/DDBJ whole genome shotgun (WGS) entry which is preliminary data.</text>
</comment>
<dbReference type="OrthoDB" id="5835829at2759"/>
<dbReference type="EMBL" id="AGSI01000001">
    <property type="protein sequence ID" value="EIE27599.1"/>
    <property type="molecule type" value="Genomic_DNA"/>
</dbReference>
<feature type="domain" description="Methyltransferase FkbM" evidence="1">
    <location>
        <begin position="102"/>
        <end position="171"/>
    </location>
</feature>
<organism evidence="2 3">
    <name type="scientific">Coccomyxa subellipsoidea (strain C-169)</name>
    <name type="common">Green microalga</name>
    <dbReference type="NCBI Taxonomy" id="574566"/>
    <lineage>
        <taxon>Eukaryota</taxon>
        <taxon>Viridiplantae</taxon>
        <taxon>Chlorophyta</taxon>
        <taxon>core chlorophytes</taxon>
        <taxon>Trebouxiophyceae</taxon>
        <taxon>Trebouxiophyceae incertae sedis</taxon>
        <taxon>Coccomyxaceae</taxon>
        <taxon>Coccomyxa</taxon>
        <taxon>Coccomyxa subellipsoidea</taxon>
    </lineage>
</organism>
<reference evidence="2 3" key="1">
    <citation type="journal article" date="2012" name="Genome Biol.">
        <title>The genome of the polar eukaryotic microalga coccomyxa subellipsoidea reveals traits of cold adaptation.</title>
        <authorList>
            <person name="Blanc G."/>
            <person name="Agarkova I."/>
            <person name="Grimwood J."/>
            <person name="Kuo A."/>
            <person name="Brueggeman A."/>
            <person name="Dunigan D."/>
            <person name="Gurnon J."/>
            <person name="Ladunga I."/>
            <person name="Lindquist E."/>
            <person name="Lucas S."/>
            <person name="Pangilinan J."/>
            <person name="Proschold T."/>
            <person name="Salamov A."/>
            <person name="Schmutz J."/>
            <person name="Weeks D."/>
            <person name="Yamada T."/>
            <person name="Claverie J.M."/>
            <person name="Grigoriev I."/>
            <person name="Van Etten J."/>
            <person name="Lomsadze A."/>
            <person name="Borodovsky M."/>
        </authorList>
    </citation>
    <scope>NUCLEOTIDE SEQUENCE [LARGE SCALE GENOMIC DNA]</scope>
    <source>
        <strain evidence="2 3">C-169</strain>
    </source>
</reference>
<evidence type="ECO:0000313" key="2">
    <source>
        <dbReference type="EMBL" id="EIE27599.1"/>
    </source>
</evidence>
<proteinExistence type="predicted"/>
<gene>
    <name evidence="2" type="ORF">COCSUDRAFT_55595</name>
</gene>
<dbReference type="GeneID" id="17045614"/>
<dbReference type="RefSeq" id="XP_005652143.1">
    <property type="nucleotide sequence ID" value="XM_005652086.1"/>
</dbReference>
<dbReference type="InterPro" id="IPR006342">
    <property type="entry name" value="FkbM_mtfrase"/>
</dbReference>
<dbReference type="Gene3D" id="3.40.50.150">
    <property type="entry name" value="Vaccinia Virus protein VP39"/>
    <property type="match status" value="1"/>
</dbReference>
<accession>I0ZAD0</accession>
<dbReference type="SUPFAM" id="SSF53335">
    <property type="entry name" value="S-adenosyl-L-methionine-dependent methyltransferases"/>
    <property type="match status" value="1"/>
</dbReference>
<sequence length="206" mass="22548">MDVLQGPGDGQVLLINKGVGDGSREALDFTFYPAAAGWSTMYPDASEVSDAMHIFLERSLPSLEGMDLSLVNRIGSLAARSAPKWLVDPLSRLAVKRMLAQKKEYRCQLTTVSDIIRTQGLEVVNLLKVDVERAELDVLRGIADGDWPKIRQLVMEVHDVNGALGAVRELLIAKGSFATCVVEQDTQLEGSTLYNLYATQQRTQAG</sequence>
<dbReference type="KEGG" id="csl:COCSUDRAFT_55595"/>
<name>I0ZAD0_COCSC</name>
<evidence type="ECO:0000259" key="1">
    <source>
        <dbReference type="Pfam" id="PF05050"/>
    </source>
</evidence>
<dbReference type="Pfam" id="PF05050">
    <property type="entry name" value="Methyltransf_21"/>
    <property type="match status" value="1"/>
</dbReference>
<dbReference type="Proteomes" id="UP000007264">
    <property type="component" value="Unassembled WGS sequence"/>
</dbReference>
<dbReference type="InterPro" id="IPR029063">
    <property type="entry name" value="SAM-dependent_MTases_sf"/>
</dbReference>
<dbReference type="NCBIfam" id="TIGR01444">
    <property type="entry name" value="fkbM_fam"/>
    <property type="match status" value="1"/>
</dbReference>
<keyword evidence="3" id="KW-1185">Reference proteome</keyword>